<dbReference type="PANTHER" id="PTHR31891">
    <property type="entry name" value="FORMAMIDASE C869.04-RELATED"/>
    <property type="match status" value="1"/>
</dbReference>
<comment type="caution">
    <text evidence="1">The sequence shown here is derived from an EMBL/GenBank/DDBJ whole genome shotgun (WGS) entry which is preliminary data.</text>
</comment>
<protein>
    <submittedName>
        <fullName evidence="1">Acetamidase/formamidase family protein</fullName>
    </submittedName>
</protein>
<accession>A0ABS9EMF5</accession>
<dbReference type="Proteomes" id="UP001200430">
    <property type="component" value="Unassembled WGS sequence"/>
</dbReference>
<dbReference type="Gene3D" id="3.10.28.20">
    <property type="entry name" value="Acetamidase/Formamidase-like domains"/>
    <property type="match status" value="1"/>
</dbReference>
<gene>
    <name evidence="1" type="ORF">L2W38_06040</name>
</gene>
<organism evidence="1 2">
    <name type="scientific">Dethiosulfovibrio marinus</name>
    <dbReference type="NCBI Taxonomy" id="133532"/>
    <lineage>
        <taxon>Bacteria</taxon>
        <taxon>Thermotogati</taxon>
        <taxon>Synergistota</taxon>
        <taxon>Synergistia</taxon>
        <taxon>Synergistales</taxon>
        <taxon>Dethiosulfovibrionaceae</taxon>
        <taxon>Dethiosulfovibrio</taxon>
    </lineage>
</organism>
<proteinExistence type="predicted"/>
<evidence type="ECO:0000313" key="1">
    <source>
        <dbReference type="EMBL" id="MCF4142369.1"/>
    </source>
</evidence>
<dbReference type="EMBL" id="JAKGUD010000004">
    <property type="protein sequence ID" value="MCF4142369.1"/>
    <property type="molecule type" value="Genomic_DNA"/>
</dbReference>
<evidence type="ECO:0000313" key="2">
    <source>
        <dbReference type="Proteomes" id="UP001200430"/>
    </source>
</evidence>
<sequence>MLKVSAKDAIYIFEPEMSPAASVKPGEVFKVETSDCFCGQIKSEGTLCSEIDFDRINPATGPITIEEAEPGDTLAVEIIRMDLADHGVAVTVPGEGLLGDSVERPSTKIIPIRDGKCLFAGLSLPVKPMIGVIGVAPEEGAFPTGTPWSHGGNMDTKDIGPGATLYLPVRRPGALLAMGDCHAVMGDGEVCCSGCEVAATITLRTSLIKGSSRKWPILETSEGLSVIVSGENLDSALSEATSEAVDMLKAGLGLSWEDAYVLSSLAMDLRISQLVDPKKTVRGVIPIKVMSPSRLFGNLSYRGD</sequence>
<name>A0ABS9EMF5_9BACT</name>
<dbReference type="PANTHER" id="PTHR31891:SF1">
    <property type="entry name" value="FORMAMIDASE C869.04-RELATED"/>
    <property type="match status" value="1"/>
</dbReference>
<keyword evidence="2" id="KW-1185">Reference proteome</keyword>
<dbReference type="SUPFAM" id="SSF141130">
    <property type="entry name" value="Acetamidase/Formamidase-like"/>
    <property type="match status" value="1"/>
</dbReference>
<dbReference type="Pfam" id="PF03069">
    <property type="entry name" value="FmdA_AmdA"/>
    <property type="match status" value="2"/>
</dbReference>
<reference evidence="1 2" key="1">
    <citation type="submission" date="2022-01" db="EMBL/GenBank/DDBJ databases">
        <title>Dethiosulfovibrio faecalis sp. nov., a novel proteolytic, non-sulfur-reducing bacterium isolated from a marine aquaculture solid waste bioreactor.</title>
        <authorList>
            <person name="Grabowski S."/>
            <person name="Apolinario E."/>
            <person name="Schneider N."/>
            <person name="Marshall C.W."/>
            <person name="Sowers K.R."/>
        </authorList>
    </citation>
    <scope>NUCLEOTIDE SEQUENCE [LARGE SCALE GENOMIC DNA]</scope>
    <source>
        <strain evidence="1 2">DSM 12537</strain>
    </source>
</reference>
<dbReference type="InterPro" id="IPR004304">
    <property type="entry name" value="FmdA_AmdA"/>
</dbReference>
<dbReference type="Gene3D" id="2.40.10.120">
    <property type="match status" value="1"/>
</dbReference>
<dbReference type="RefSeq" id="WP_236099097.1">
    <property type="nucleotide sequence ID" value="NZ_JAKGUD010000004.1"/>
</dbReference>
<dbReference type="Gene3D" id="2.60.120.580">
    <property type="entry name" value="Acetamidase/Formamidase-like domains"/>
    <property type="match status" value="1"/>
</dbReference>